<dbReference type="Proteomes" id="UP000321479">
    <property type="component" value="Chromosome"/>
</dbReference>
<dbReference type="InterPro" id="IPR023393">
    <property type="entry name" value="START-like_dom_sf"/>
</dbReference>
<dbReference type="KEGG" id="mgin:FRZ54_14780"/>
<proteinExistence type="inferred from homology"/>
<dbReference type="OrthoDB" id="2355173at2"/>
<feature type="domain" description="Activator of Hsp90 ATPase homologue 1/2-like C-terminal" evidence="2">
    <location>
        <begin position="13"/>
        <end position="139"/>
    </location>
</feature>
<sequence>MKNEPFVIERTLNAPVQKVWEAITDRDKMKQWYFDIAEFKPEVGFEFTFNGGSEEKTYVHLCKITKVEPGRTLQYSWRYQDYPGNSFVTFELFPEGNATRLKLTHEGLESFPTNNKDFARESFSAGWTYIIGTSIREFVENES</sequence>
<dbReference type="AlphaFoldDB" id="A0A5B8UXU0"/>
<keyword evidence="4" id="KW-1185">Reference proteome</keyword>
<dbReference type="SUPFAM" id="SSF55961">
    <property type="entry name" value="Bet v1-like"/>
    <property type="match status" value="1"/>
</dbReference>
<accession>A0A5B8UXU0</accession>
<dbReference type="CDD" id="cd07814">
    <property type="entry name" value="SRPBCC_CalC_Aha1-like"/>
    <property type="match status" value="1"/>
</dbReference>
<evidence type="ECO:0000256" key="1">
    <source>
        <dbReference type="ARBA" id="ARBA00006817"/>
    </source>
</evidence>
<dbReference type="RefSeq" id="WP_147032356.1">
    <property type="nucleotide sequence ID" value="NZ_CP042436.1"/>
</dbReference>
<dbReference type="EMBL" id="CP042436">
    <property type="protein sequence ID" value="QEC63782.1"/>
    <property type="molecule type" value="Genomic_DNA"/>
</dbReference>
<comment type="similarity">
    <text evidence="1">Belongs to the AHA1 family.</text>
</comment>
<name>A0A5B8UXU0_9SPHI</name>
<evidence type="ECO:0000313" key="3">
    <source>
        <dbReference type="EMBL" id="QEC63782.1"/>
    </source>
</evidence>
<evidence type="ECO:0000313" key="4">
    <source>
        <dbReference type="Proteomes" id="UP000321479"/>
    </source>
</evidence>
<protein>
    <submittedName>
        <fullName evidence="3">SRPBCC domain-containing protein</fullName>
    </submittedName>
</protein>
<dbReference type="Gene3D" id="3.30.530.20">
    <property type="match status" value="1"/>
</dbReference>
<reference evidence="3 4" key="1">
    <citation type="journal article" date="2017" name="Curr. Microbiol.">
        <title>Mucilaginibacter ginsenosidivorans sp. nov., Isolated from Soil of Ginseng Field.</title>
        <authorList>
            <person name="Kim M.M."/>
            <person name="Siddiqi M.Z."/>
            <person name="Im W.T."/>
        </authorList>
    </citation>
    <scope>NUCLEOTIDE SEQUENCE [LARGE SCALE GENOMIC DNA]</scope>
    <source>
        <strain evidence="3 4">Gsoil 3017</strain>
    </source>
</reference>
<dbReference type="Pfam" id="PF08327">
    <property type="entry name" value="AHSA1"/>
    <property type="match status" value="1"/>
</dbReference>
<gene>
    <name evidence="3" type="ORF">FRZ54_14780</name>
</gene>
<organism evidence="3 4">
    <name type="scientific">Mucilaginibacter ginsenosidivorans</name>
    <dbReference type="NCBI Taxonomy" id="398053"/>
    <lineage>
        <taxon>Bacteria</taxon>
        <taxon>Pseudomonadati</taxon>
        <taxon>Bacteroidota</taxon>
        <taxon>Sphingobacteriia</taxon>
        <taxon>Sphingobacteriales</taxon>
        <taxon>Sphingobacteriaceae</taxon>
        <taxon>Mucilaginibacter</taxon>
    </lineage>
</organism>
<evidence type="ECO:0000259" key="2">
    <source>
        <dbReference type="Pfam" id="PF08327"/>
    </source>
</evidence>
<dbReference type="InterPro" id="IPR013538">
    <property type="entry name" value="ASHA1/2-like_C"/>
</dbReference>